<dbReference type="RefSeq" id="WP_005217362.1">
    <property type="nucleotide sequence ID" value="NZ_KB850089.1"/>
</dbReference>
<dbReference type="AlphaFoldDB" id="N9LVS3"/>
<gene>
    <name evidence="1" type="ORF">F900_02114</name>
</gene>
<reference evidence="1 2" key="1">
    <citation type="submission" date="2013-02" db="EMBL/GenBank/DDBJ databases">
        <title>The Genome Sequence of Acinetobacter sp. ANC 3862.</title>
        <authorList>
            <consortium name="The Broad Institute Genome Sequencing Platform"/>
            <consortium name="The Broad Institute Genome Sequencing Center for Infectious Disease"/>
            <person name="Cerqueira G."/>
            <person name="Feldgarden M."/>
            <person name="Courvalin P."/>
            <person name="Perichon B."/>
            <person name="Grillot-Courvalin C."/>
            <person name="Clermont D."/>
            <person name="Rocha E."/>
            <person name="Yoon E.-J."/>
            <person name="Nemec A."/>
            <person name="Walker B."/>
            <person name="Young S.K."/>
            <person name="Zeng Q."/>
            <person name="Gargeya S."/>
            <person name="Fitzgerald M."/>
            <person name="Haas B."/>
            <person name="Abouelleil A."/>
            <person name="Alvarado L."/>
            <person name="Arachchi H.M."/>
            <person name="Berlin A.M."/>
            <person name="Chapman S.B."/>
            <person name="Dewar J."/>
            <person name="Goldberg J."/>
            <person name="Griggs A."/>
            <person name="Gujja S."/>
            <person name="Hansen M."/>
            <person name="Howarth C."/>
            <person name="Imamovic A."/>
            <person name="Larimer J."/>
            <person name="McCowan C."/>
            <person name="Murphy C."/>
            <person name="Neiman D."/>
            <person name="Pearson M."/>
            <person name="Priest M."/>
            <person name="Roberts A."/>
            <person name="Saif S."/>
            <person name="Shea T."/>
            <person name="Sisk P."/>
            <person name="Sykes S."/>
            <person name="Wortman J."/>
            <person name="Nusbaum C."/>
            <person name="Birren B."/>
        </authorList>
    </citation>
    <scope>NUCLEOTIDE SEQUENCE [LARGE SCALE GENOMIC DNA]</scope>
    <source>
        <strain evidence="1 2">ANC 3862</strain>
    </source>
</reference>
<name>N9LVS3_9GAMM</name>
<proteinExistence type="predicted"/>
<protein>
    <submittedName>
        <fullName evidence="1">Uncharacterized protein</fullName>
    </submittedName>
</protein>
<dbReference type="Proteomes" id="UP000013248">
    <property type="component" value="Unassembled WGS sequence"/>
</dbReference>
<dbReference type="EMBL" id="APRP01000022">
    <property type="protein sequence ID" value="ENX00443.1"/>
    <property type="molecule type" value="Genomic_DNA"/>
</dbReference>
<accession>N9LVS3</accession>
<comment type="caution">
    <text evidence="1">The sequence shown here is derived from an EMBL/GenBank/DDBJ whole genome shotgun (WGS) entry which is preliminary data.</text>
</comment>
<evidence type="ECO:0000313" key="1">
    <source>
        <dbReference type="EMBL" id="ENX00443.1"/>
    </source>
</evidence>
<evidence type="ECO:0000313" key="2">
    <source>
        <dbReference type="Proteomes" id="UP000013248"/>
    </source>
</evidence>
<organism evidence="1 2">
    <name type="scientific">Acinetobacter modestus</name>
    <dbReference type="NCBI Taxonomy" id="1776740"/>
    <lineage>
        <taxon>Bacteria</taxon>
        <taxon>Pseudomonadati</taxon>
        <taxon>Pseudomonadota</taxon>
        <taxon>Gammaproteobacteria</taxon>
        <taxon>Moraxellales</taxon>
        <taxon>Moraxellaceae</taxon>
        <taxon>Acinetobacter</taxon>
    </lineage>
</organism>
<dbReference type="PATRIC" id="fig|1217705.3.peg.2054"/>
<dbReference type="STRING" id="1217705.F900_02114"/>
<sequence length="161" mass="17887">MKVTSKILQTGNWFFDKIAQQATRFTGHAEIGVFGGKPHITDLKGGGKRSIVMADLAAIHEYGAPGRNIPERSFFRASLQLNQGKYGRYLLGQVKPMLLGKTSMATTWQFLGQEAQADVQTYMVNGKFVPLKPRTIKRKGSSKPLIDTGQLRQSVSYRVVK</sequence>
<dbReference type="eggNOG" id="ENOG5032V80">
    <property type="taxonomic scope" value="Bacteria"/>
</dbReference>
<dbReference type="HOGENOM" id="CLU_096367_3_0_6"/>